<comment type="similarity">
    <text evidence="1">Belongs to the ATP-dependent AMP-binding enzyme family.</text>
</comment>
<dbReference type="Pfam" id="PF13193">
    <property type="entry name" value="AMP-binding_C"/>
    <property type="match status" value="1"/>
</dbReference>
<evidence type="ECO:0000313" key="5">
    <source>
        <dbReference type="EMBL" id="XDK38087.1"/>
    </source>
</evidence>
<keyword evidence="2" id="KW-0436">Ligase</keyword>
<feature type="domain" description="AMP-dependent synthetase/ligase" evidence="3">
    <location>
        <begin position="8"/>
        <end position="366"/>
    </location>
</feature>
<evidence type="ECO:0000256" key="1">
    <source>
        <dbReference type="ARBA" id="ARBA00006432"/>
    </source>
</evidence>
<gene>
    <name evidence="5" type="ORF">AB4Y39_05280</name>
</gene>
<dbReference type="AlphaFoldDB" id="A0AB39I1E3"/>
<dbReference type="Pfam" id="PF00501">
    <property type="entry name" value="AMP-binding"/>
    <property type="match status" value="1"/>
</dbReference>
<dbReference type="InterPro" id="IPR000873">
    <property type="entry name" value="AMP-dep_synth/lig_dom"/>
</dbReference>
<dbReference type="InterPro" id="IPR025110">
    <property type="entry name" value="AMP-bd_C"/>
</dbReference>
<dbReference type="FunFam" id="3.30.300.30:FF:000008">
    <property type="entry name" value="2,3-dihydroxybenzoate-AMP ligase"/>
    <property type="match status" value="1"/>
</dbReference>
<organism evidence="5">
    <name type="scientific">Pseudomonas sp. Hg7Tf</name>
    <dbReference type="NCBI Taxonomy" id="3236988"/>
    <lineage>
        <taxon>Bacteria</taxon>
        <taxon>Pseudomonadati</taxon>
        <taxon>Pseudomonadota</taxon>
        <taxon>Gammaproteobacteria</taxon>
        <taxon>Pseudomonadales</taxon>
        <taxon>Pseudomonadaceae</taxon>
        <taxon>Pseudomonas</taxon>
    </lineage>
</organism>
<dbReference type="PROSITE" id="PS00455">
    <property type="entry name" value="AMP_BINDING"/>
    <property type="match status" value="1"/>
</dbReference>
<protein>
    <submittedName>
        <fullName evidence="5">Class I adenylate-forming enzyme family protein</fullName>
    </submittedName>
</protein>
<dbReference type="Gene3D" id="3.30.300.30">
    <property type="match status" value="1"/>
</dbReference>
<dbReference type="InterPro" id="IPR045851">
    <property type="entry name" value="AMP-bd_C_sf"/>
</dbReference>
<name>A0AB39I1E3_9PSED</name>
<feature type="domain" description="AMP-binding enzyme C-terminal" evidence="4">
    <location>
        <begin position="416"/>
        <end position="491"/>
    </location>
</feature>
<dbReference type="GO" id="GO:0006631">
    <property type="term" value="P:fatty acid metabolic process"/>
    <property type="evidence" value="ECO:0007669"/>
    <property type="project" value="TreeGrafter"/>
</dbReference>
<evidence type="ECO:0000259" key="3">
    <source>
        <dbReference type="Pfam" id="PF00501"/>
    </source>
</evidence>
<dbReference type="RefSeq" id="WP_101292883.1">
    <property type="nucleotide sequence ID" value="NZ_CP162607.1"/>
</dbReference>
<proteinExistence type="inferred from homology"/>
<sequence>MNIANWLHAAAQRWPQRPALFEGTRQVADYQGFAANVRGLAHELVHEHGVEPGDRVALFMKNCCEYLELMYAVWWIGAVAVPINCKLHRSEAGWIVDNAQARVIFTDDGQVFAPGELALNCRELAGRGREVEGAGDHQTTPYLCKADHLAWLFYTSGTTGRSKGVMLSHGNLVAMSLCYPLDVDAVSAKDAVVYAAPMSHGAGLYNFIHVRCGARHVLPQSRGFNADELFELATQLGDVTLFAAPTMVKRMVEQARLSGYAGEGLKTIVYGGAPMYLADLQAAVSTFGPRLVQIYGQGESPMTISALPRELIADRQRPDWARIVSSVGLAHSCVQLRVLDAQLCPLAAGQPGQIAVRGPTVMHGYWRNEAATREALVDGWLLTGDIGYLDDQGYLTLTDRCKDVIISGGSNVYPREVEEVLALHPQVFEVCVVGEADAEWGESVVAFVVTRDNQPLDERSLTAWFIERMASFKKPKKYLFLDELPKNSYGKVLKTTLRQRLQEAADTVVAP</sequence>
<accession>A0AB39I1E3</accession>
<dbReference type="PANTHER" id="PTHR43201">
    <property type="entry name" value="ACYL-COA SYNTHETASE"/>
    <property type="match status" value="1"/>
</dbReference>
<dbReference type="Gene3D" id="3.40.50.12780">
    <property type="entry name" value="N-terminal domain of ligase-like"/>
    <property type="match status" value="1"/>
</dbReference>
<evidence type="ECO:0000259" key="4">
    <source>
        <dbReference type="Pfam" id="PF13193"/>
    </source>
</evidence>
<dbReference type="SUPFAM" id="SSF56801">
    <property type="entry name" value="Acetyl-CoA synthetase-like"/>
    <property type="match status" value="1"/>
</dbReference>
<dbReference type="InterPro" id="IPR020845">
    <property type="entry name" value="AMP-binding_CS"/>
</dbReference>
<reference evidence="5" key="1">
    <citation type="submission" date="2024-07" db="EMBL/GenBank/DDBJ databases">
        <title>Identification and characteristics of a novel species of coltsfoot's symbiotic bacteria.</title>
        <authorList>
            <person name="Juszczyk A."/>
            <person name="Jasielczuk I."/>
            <person name="Gurgul A."/>
            <person name="Rogala M."/>
            <person name="Kowalczyk A."/>
            <person name="Szmatola T."/>
            <person name="Kosecka-Strojek M."/>
            <person name="Arent Z."/>
            <person name="Latowski D."/>
        </authorList>
    </citation>
    <scope>NUCLEOTIDE SEQUENCE</scope>
    <source>
        <strain evidence="5">Hg7Tf</strain>
    </source>
</reference>
<dbReference type="GO" id="GO:0031956">
    <property type="term" value="F:medium-chain fatty acid-CoA ligase activity"/>
    <property type="evidence" value="ECO:0007669"/>
    <property type="project" value="TreeGrafter"/>
</dbReference>
<evidence type="ECO:0000256" key="2">
    <source>
        <dbReference type="ARBA" id="ARBA00022598"/>
    </source>
</evidence>
<dbReference type="EMBL" id="CP162607">
    <property type="protein sequence ID" value="XDK38087.1"/>
    <property type="molecule type" value="Genomic_DNA"/>
</dbReference>
<dbReference type="InterPro" id="IPR042099">
    <property type="entry name" value="ANL_N_sf"/>
</dbReference>
<dbReference type="PANTHER" id="PTHR43201:SF5">
    <property type="entry name" value="MEDIUM-CHAIN ACYL-COA LIGASE ACSF2, MITOCHONDRIAL"/>
    <property type="match status" value="1"/>
</dbReference>